<protein>
    <submittedName>
        <fullName evidence="3">Transmembrane protein 232-like</fullName>
    </submittedName>
</protein>
<feature type="region of interest" description="Disordered" evidence="1">
    <location>
        <begin position="438"/>
        <end position="495"/>
    </location>
</feature>
<dbReference type="Proteomes" id="UP000694865">
    <property type="component" value="Unplaced"/>
</dbReference>
<reference evidence="3" key="1">
    <citation type="submission" date="2025-08" db="UniProtKB">
        <authorList>
            <consortium name="RefSeq"/>
        </authorList>
    </citation>
    <scope>IDENTIFICATION</scope>
    <source>
        <tissue evidence="3">Testes</tissue>
    </source>
</reference>
<dbReference type="InterPro" id="IPR031747">
    <property type="entry name" value="TMEM232"/>
</dbReference>
<dbReference type="GeneID" id="100369778"/>
<gene>
    <name evidence="3" type="primary">LOC100369778</name>
</gene>
<dbReference type="RefSeq" id="XP_006819434.1">
    <property type="nucleotide sequence ID" value="XM_006819371.1"/>
</dbReference>
<feature type="compositionally biased region" description="Basic residues" evidence="1">
    <location>
        <begin position="475"/>
        <end position="488"/>
    </location>
</feature>
<sequence length="495" mass="56754">MPITRVPIVHKFGIISQSQREELQERLMKQAFKQGVSSDNRRTTRNPLDITDDFISQYNSASTHDEKKRVDDIATKMISRSRRRAGIKDGGHGNHVDLPRAWSELSILAQCQGKVQEEALDILITSLDQAPVIRGHIPSLFFLAETTLYWLRTDAMTQPYLRSGEIKLLKMGHLVFTRLFYHHMSGHLHGHSEFKNRLVAYLEGFSDCQEAYSPYPGAHLSLRYISEVGKMIIGDHKADPGEIKEADKIADEQAAYKYFIFCWVTGHSSWSWRIRYAAVQGLVKICRCCQGDKAREGLRTVAWNALMRCSSKERDDRVLEALKVGQVEADLEAKRQEGLIDSPIENLNAKLAAGLASIYLPPLPPPVESPKPHQYKTRSRKTPSPTVQSPGRVQVRPTLREEIMLSMALYESPVEYNTRTSLDLKRIVEDQWRKELQKKLDEEEKFKEKELEEKREQEEKLQKEIETKREEKLNKRSHSAKSSHKSSHSVKSPSV</sequence>
<evidence type="ECO:0000313" key="3">
    <source>
        <dbReference type="RefSeq" id="XP_006819434.1"/>
    </source>
</evidence>
<accession>A0ABM0MHE3</accession>
<dbReference type="PANTHER" id="PTHR28651:SF1">
    <property type="entry name" value="TRANSMEMBRANE PROTEIN 232"/>
    <property type="match status" value="1"/>
</dbReference>
<feature type="compositionally biased region" description="Basic and acidic residues" evidence="1">
    <location>
        <begin position="438"/>
        <end position="474"/>
    </location>
</feature>
<name>A0ABM0MHE3_SACKO</name>
<evidence type="ECO:0000313" key="2">
    <source>
        <dbReference type="Proteomes" id="UP000694865"/>
    </source>
</evidence>
<organism evidence="2 3">
    <name type="scientific">Saccoglossus kowalevskii</name>
    <name type="common">Acorn worm</name>
    <dbReference type="NCBI Taxonomy" id="10224"/>
    <lineage>
        <taxon>Eukaryota</taxon>
        <taxon>Metazoa</taxon>
        <taxon>Hemichordata</taxon>
        <taxon>Enteropneusta</taxon>
        <taxon>Harrimaniidae</taxon>
        <taxon>Saccoglossus</taxon>
    </lineage>
</organism>
<feature type="region of interest" description="Disordered" evidence="1">
    <location>
        <begin position="364"/>
        <end position="395"/>
    </location>
</feature>
<proteinExistence type="predicted"/>
<dbReference type="Pfam" id="PF15877">
    <property type="entry name" value="TMEM232"/>
    <property type="match status" value="2"/>
</dbReference>
<keyword evidence="2" id="KW-1185">Reference proteome</keyword>
<dbReference type="PANTHER" id="PTHR28651">
    <property type="entry name" value="TRANSMEMBRANE PROTEIN 232"/>
    <property type="match status" value="1"/>
</dbReference>
<feature type="compositionally biased region" description="Polar residues" evidence="1">
    <location>
        <begin position="382"/>
        <end position="391"/>
    </location>
</feature>
<evidence type="ECO:0000256" key="1">
    <source>
        <dbReference type="SAM" id="MobiDB-lite"/>
    </source>
</evidence>